<evidence type="ECO:0000313" key="7">
    <source>
        <dbReference type="Proteomes" id="UP000001656"/>
    </source>
</evidence>
<dbReference type="KEGG" id="clj:CLJU_c23730"/>
<protein>
    <submittedName>
        <fullName evidence="6">Putative nitrate reductase catalytic subunit</fullName>
    </submittedName>
</protein>
<evidence type="ECO:0000256" key="4">
    <source>
        <dbReference type="ARBA" id="ARBA00023014"/>
    </source>
</evidence>
<dbReference type="SUPFAM" id="SSF53706">
    <property type="entry name" value="Formate dehydrogenase/DMSO reductase, domains 1-3"/>
    <property type="match status" value="1"/>
</dbReference>
<dbReference type="GO" id="GO:0043546">
    <property type="term" value="F:molybdopterin cofactor binding"/>
    <property type="evidence" value="ECO:0007669"/>
    <property type="project" value="InterPro"/>
</dbReference>
<evidence type="ECO:0000256" key="1">
    <source>
        <dbReference type="ARBA" id="ARBA00022485"/>
    </source>
</evidence>
<dbReference type="RefSeq" id="WP_013239021.1">
    <property type="nucleotide sequence ID" value="NC_014328.1"/>
</dbReference>
<dbReference type="InterPro" id="IPR006656">
    <property type="entry name" value="Mopterin_OxRdtase"/>
</dbReference>
<dbReference type="SMART" id="SM00926">
    <property type="entry name" value="Molybdop_Fe4S4"/>
    <property type="match status" value="1"/>
</dbReference>
<dbReference type="STRING" id="748727.CLJU_c23730"/>
<dbReference type="InterPro" id="IPR009010">
    <property type="entry name" value="Asp_de-COase-like_dom_sf"/>
</dbReference>
<dbReference type="Pfam" id="PF00384">
    <property type="entry name" value="Molybdopterin"/>
    <property type="match status" value="1"/>
</dbReference>
<evidence type="ECO:0000256" key="3">
    <source>
        <dbReference type="ARBA" id="ARBA00023004"/>
    </source>
</evidence>
<dbReference type="GO" id="GO:0051539">
    <property type="term" value="F:4 iron, 4 sulfur cluster binding"/>
    <property type="evidence" value="ECO:0007669"/>
    <property type="project" value="UniProtKB-KW"/>
</dbReference>
<dbReference type="InterPro" id="IPR006657">
    <property type="entry name" value="MoPterin_dinucl-bd_dom"/>
</dbReference>
<evidence type="ECO:0000313" key="6">
    <source>
        <dbReference type="EMBL" id="ADK15431.1"/>
    </source>
</evidence>
<dbReference type="Gene3D" id="2.40.40.20">
    <property type="match status" value="1"/>
</dbReference>
<evidence type="ECO:0000259" key="5">
    <source>
        <dbReference type="PROSITE" id="PS51669"/>
    </source>
</evidence>
<dbReference type="AlphaFoldDB" id="D8GL72"/>
<dbReference type="PROSITE" id="PS51669">
    <property type="entry name" value="4FE4S_MOW_BIS_MGD"/>
    <property type="match status" value="1"/>
</dbReference>
<feature type="domain" description="4Fe-4S Mo/W bis-MGD-type" evidence="5">
    <location>
        <begin position="4"/>
        <end position="60"/>
    </location>
</feature>
<dbReference type="Proteomes" id="UP000001656">
    <property type="component" value="Chromosome"/>
</dbReference>
<dbReference type="Gene3D" id="3.40.228.10">
    <property type="entry name" value="Dimethylsulfoxide Reductase, domain 2"/>
    <property type="match status" value="1"/>
</dbReference>
<name>D8GL72_CLOLD</name>
<dbReference type="Pfam" id="PF01568">
    <property type="entry name" value="Molydop_binding"/>
    <property type="match status" value="1"/>
</dbReference>
<gene>
    <name evidence="6" type="ordered locus">CLJU_c23730</name>
</gene>
<reference evidence="6 7" key="1">
    <citation type="journal article" date="2010" name="Proc. Natl. Acad. Sci. U.S.A.">
        <title>Clostridium ljungdahlii represents a microbial production platform based on syngas.</title>
        <authorList>
            <person name="Kopke M."/>
            <person name="Held C."/>
            <person name="Hujer S."/>
            <person name="Liesegang H."/>
            <person name="Wiezer A."/>
            <person name="Wollherr A."/>
            <person name="Ehrenreich A."/>
            <person name="Liebl W."/>
            <person name="Gottschalk G."/>
            <person name="Durre P."/>
        </authorList>
    </citation>
    <scope>NUCLEOTIDE SEQUENCE [LARGE SCALE GENOMIC DNA]</scope>
    <source>
        <strain evidence="7">ATCC 55383 / DSM 13528 / PETC</strain>
    </source>
</reference>
<keyword evidence="1" id="KW-0004">4Fe-4S</keyword>
<dbReference type="GO" id="GO:0016491">
    <property type="term" value="F:oxidoreductase activity"/>
    <property type="evidence" value="ECO:0007669"/>
    <property type="project" value="InterPro"/>
</dbReference>
<dbReference type="GO" id="GO:0046872">
    <property type="term" value="F:metal ion binding"/>
    <property type="evidence" value="ECO:0007669"/>
    <property type="project" value="UniProtKB-KW"/>
</dbReference>
<dbReference type="PANTHER" id="PTHR43105">
    <property type="entry name" value="RESPIRATORY NITRATE REDUCTASE"/>
    <property type="match status" value="1"/>
</dbReference>
<evidence type="ECO:0000256" key="2">
    <source>
        <dbReference type="ARBA" id="ARBA00022723"/>
    </source>
</evidence>
<accession>D8GL72</accession>
<sequence length="698" mass="79749">MNYVEVKQSTCNYCALGCNLDFYVEDNKIKKILPTKGYPVNDGFCCIKGLNLNKQCRKFKSSKLPLLKDESGKMKVISWEDAFETFAFKMRSIQEKYGTKSAAYLSTGQITTEEMALLGFIGRCCMQINGDGNTRLCMATAAVAHKQSFGFDAPPYTLKDFEISDTIILIGANPVVAHPIMWSHIRKNEKAKVITIDPRKSETAINSNLWIDIKPKSDIILFYTLANVLIEKNWIDREYIEKYSEGFEGFKEHVKKYTLENVEKRTGISSKRVMELAEIIHNGKKVSFWWTIGINQGYEAVRTAQSIIDLAVITGNIGKEGTGANSITGQCNAMGSRIYSNTTALYGGRDFDNPKHREEIASILDVPCEMIPKKPTIPYNKIIDKINSGEIKALWVIGTNPRHSWANNEEFEKAIQKLEFLVVQDIYDDTDTSKLSDLFLPSVSALKKEGFFINTERRLSAVTPILKKEKDELTDYDILLGIGRALKVGKPLEKWKTPRHAFELIKQFSSKMPCDITGIDYEMLVSSKGIQWPFKKEDILTSDERRLFEDNKYFTADKKVKLIYEDAAKKPFTQTEKFPYIFNSGRGTVGQWHTQTRTREIEFVKNSCFTDPYVFINYKLAEKLHIKENEKVVILSANGHKNEFRVVLTRNVKEDQLYAPIHYIETNSLTPSIFDPYSKEPSYKYVPVNIEKVSEVRS</sequence>
<dbReference type="Pfam" id="PF04879">
    <property type="entry name" value="Molybdop_Fe4S4"/>
    <property type="match status" value="1"/>
</dbReference>
<dbReference type="InterPro" id="IPR006963">
    <property type="entry name" value="Mopterin_OxRdtase_4Fe-4S_dom"/>
</dbReference>
<proteinExistence type="predicted"/>
<dbReference type="PANTHER" id="PTHR43105:SF10">
    <property type="entry name" value="NADH-QUINONE OXIDOREDUCTASE SUBUNIT G"/>
    <property type="match status" value="1"/>
</dbReference>
<dbReference type="Gene3D" id="2.20.25.90">
    <property type="entry name" value="ADC-like domains"/>
    <property type="match status" value="1"/>
</dbReference>
<dbReference type="PIRSF" id="PIRSF000144">
    <property type="entry name" value="CbbBc"/>
    <property type="match status" value="1"/>
</dbReference>
<dbReference type="SUPFAM" id="SSF50692">
    <property type="entry name" value="ADC-like"/>
    <property type="match status" value="1"/>
</dbReference>
<organism evidence="6 7">
    <name type="scientific">Clostridium ljungdahlii (strain ATCC 55383 / DSM 13528 / PETC)</name>
    <dbReference type="NCBI Taxonomy" id="748727"/>
    <lineage>
        <taxon>Bacteria</taxon>
        <taxon>Bacillati</taxon>
        <taxon>Bacillota</taxon>
        <taxon>Clostridia</taxon>
        <taxon>Eubacteriales</taxon>
        <taxon>Clostridiaceae</taxon>
        <taxon>Clostridium</taxon>
    </lineage>
</organism>
<keyword evidence="4" id="KW-0411">Iron-sulfur</keyword>
<keyword evidence="3" id="KW-0408">Iron</keyword>
<dbReference type="InterPro" id="IPR050123">
    <property type="entry name" value="Prok_molybdopt-oxidoreductase"/>
</dbReference>
<dbReference type="GO" id="GO:0016020">
    <property type="term" value="C:membrane"/>
    <property type="evidence" value="ECO:0007669"/>
    <property type="project" value="TreeGrafter"/>
</dbReference>
<dbReference type="Gene3D" id="3.40.50.740">
    <property type="match status" value="1"/>
</dbReference>
<keyword evidence="2" id="KW-0479">Metal-binding</keyword>
<dbReference type="eggNOG" id="COG0243">
    <property type="taxonomic scope" value="Bacteria"/>
</dbReference>
<dbReference type="EMBL" id="CP001666">
    <property type="protein sequence ID" value="ADK15431.1"/>
    <property type="molecule type" value="Genomic_DNA"/>
</dbReference>
<dbReference type="HOGENOM" id="CLU_000422_13_4_9"/>